<dbReference type="Proteomes" id="UP000503278">
    <property type="component" value="Chromosome"/>
</dbReference>
<dbReference type="KEGG" id="mrob:HH214_04415"/>
<feature type="chain" id="PRO_5029508128" evidence="1">
    <location>
        <begin position="25"/>
        <end position="146"/>
    </location>
</feature>
<dbReference type="Gene3D" id="2.40.128.520">
    <property type="match status" value="1"/>
</dbReference>
<keyword evidence="1" id="KW-0732">Signal</keyword>
<dbReference type="InterPro" id="IPR019223">
    <property type="entry name" value="DUF2147"/>
</dbReference>
<dbReference type="PANTHER" id="PTHR36919:SF2">
    <property type="entry name" value="BLL6627 PROTEIN"/>
    <property type="match status" value="1"/>
</dbReference>
<proteinExistence type="predicted"/>
<evidence type="ECO:0000313" key="3">
    <source>
        <dbReference type="EMBL" id="QJD95175.1"/>
    </source>
</evidence>
<sequence length="146" mass="16406">MLKKSGILLLLCSLFMLKATYAQRADDILGKWINPSGEGQILIYKKGNLYFGKLAWIKVPNDETGKPKTDIKNPNASLRSRPILNLEILKSFKADNDNTYEDGTIYDPKSGKTYSCKMTLNGNQLKIRGYIGVSLLGRTEVFTRVK</sequence>
<gene>
    <name evidence="3" type="ORF">HH214_04415</name>
</gene>
<name>A0A7L5DVP5_9SPHI</name>
<accession>A0A7L5DVP5</accession>
<reference evidence="3 4" key="1">
    <citation type="submission" date="2020-04" db="EMBL/GenBank/DDBJ databases">
        <title>Genome sequencing of novel species.</title>
        <authorList>
            <person name="Heo J."/>
            <person name="Kim S.-J."/>
            <person name="Kim J.-S."/>
            <person name="Hong S.-B."/>
            <person name="Kwon S.-W."/>
        </authorList>
    </citation>
    <scope>NUCLEOTIDE SEQUENCE [LARGE SCALE GENOMIC DNA]</scope>
    <source>
        <strain evidence="3 4">F39-2</strain>
    </source>
</reference>
<evidence type="ECO:0000256" key="1">
    <source>
        <dbReference type="SAM" id="SignalP"/>
    </source>
</evidence>
<dbReference type="AlphaFoldDB" id="A0A7L5DVP5"/>
<dbReference type="PANTHER" id="PTHR36919">
    <property type="entry name" value="BLR1215 PROTEIN"/>
    <property type="match status" value="1"/>
</dbReference>
<evidence type="ECO:0000313" key="4">
    <source>
        <dbReference type="Proteomes" id="UP000503278"/>
    </source>
</evidence>
<evidence type="ECO:0000259" key="2">
    <source>
        <dbReference type="Pfam" id="PF09917"/>
    </source>
</evidence>
<dbReference type="Pfam" id="PF09917">
    <property type="entry name" value="DUF2147"/>
    <property type="match status" value="1"/>
</dbReference>
<dbReference type="EMBL" id="CP051682">
    <property type="protein sequence ID" value="QJD95175.1"/>
    <property type="molecule type" value="Genomic_DNA"/>
</dbReference>
<dbReference type="RefSeq" id="WP_169606192.1">
    <property type="nucleotide sequence ID" value="NZ_CP051682.1"/>
</dbReference>
<organism evidence="3 4">
    <name type="scientific">Mucilaginibacter robiniae</name>
    <dbReference type="NCBI Taxonomy" id="2728022"/>
    <lineage>
        <taxon>Bacteria</taxon>
        <taxon>Pseudomonadati</taxon>
        <taxon>Bacteroidota</taxon>
        <taxon>Sphingobacteriia</taxon>
        <taxon>Sphingobacteriales</taxon>
        <taxon>Sphingobacteriaceae</taxon>
        <taxon>Mucilaginibacter</taxon>
    </lineage>
</organism>
<feature type="signal peptide" evidence="1">
    <location>
        <begin position="1"/>
        <end position="24"/>
    </location>
</feature>
<feature type="domain" description="DUF2147" evidence="2">
    <location>
        <begin position="30"/>
        <end position="144"/>
    </location>
</feature>
<keyword evidence="4" id="KW-1185">Reference proteome</keyword>
<protein>
    <submittedName>
        <fullName evidence="3">DUF2147 domain-containing protein</fullName>
    </submittedName>
</protein>